<keyword evidence="1" id="KW-1133">Transmembrane helix</keyword>
<dbReference type="AlphaFoldDB" id="A0A151X5I6"/>
<keyword evidence="3" id="KW-1185">Reference proteome</keyword>
<dbReference type="InterPro" id="IPR004344">
    <property type="entry name" value="TTL/TTLL_fam"/>
</dbReference>
<dbReference type="SUPFAM" id="SSF56059">
    <property type="entry name" value="Glutathione synthetase ATP-binding domain-like"/>
    <property type="match status" value="1"/>
</dbReference>
<reference evidence="2 3" key="1">
    <citation type="submission" date="2015-09" db="EMBL/GenBank/DDBJ databases">
        <title>Trachymyrmex zeteki WGS genome.</title>
        <authorList>
            <person name="Nygaard S."/>
            <person name="Hu H."/>
            <person name="Boomsma J."/>
            <person name="Zhang G."/>
        </authorList>
    </citation>
    <scope>NUCLEOTIDE SEQUENCE [LARGE SCALE GENOMIC DNA]</scope>
    <source>
        <strain evidence="2">Tzet28-1</strain>
        <tissue evidence="2">Whole body</tissue>
    </source>
</reference>
<dbReference type="PROSITE" id="PS51221">
    <property type="entry name" value="TTL"/>
    <property type="match status" value="1"/>
</dbReference>
<dbReference type="Proteomes" id="UP000075809">
    <property type="component" value="Unassembled WGS sequence"/>
</dbReference>
<dbReference type="PANTHER" id="PTHR47113:SF1">
    <property type="entry name" value="LD09343P"/>
    <property type="match status" value="1"/>
</dbReference>
<evidence type="ECO:0000313" key="3">
    <source>
        <dbReference type="Proteomes" id="UP000075809"/>
    </source>
</evidence>
<keyword evidence="1" id="KW-0472">Membrane</keyword>
<feature type="transmembrane region" description="Helical" evidence="1">
    <location>
        <begin position="31"/>
        <end position="54"/>
    </location>
</feature>
<dbReference type="Pfam" id="PF03133">
    <property type="entry name" value="TTL"/>
    <property type="match status" value="1"/>
</dbReference>
<sequence>MSDEKKLGKEQDKKKASCLMKKQIMNLKTKTVLKIILSSVVGPLILYGIFFIYLRYQTHLRHLFERPMIINEVRPKFWIYAKSNDTSYLKHVYSVLQRLGFQEGNNKSDWDLLWAHDYPFRVLSASLNKLQQHQRVNHFPGCGYITNKVDLSTSHSGRYIPAAFKMPEDQQAFIDYAKLNPAKLFVQKSNDHRGIRIRDSSDTNFTAGTFVQEFIERPFLVDGYKFDIGVYTVITSVDPLRVYVYKGDVLFRFCPIEYYPFDPEILDKYVVGDDYLPIWNVPSLKRYYVELGYSMKDSFDAYVREQGKNPTEMWNRAYDAIREVALMKEAQIREVSKRFGNGRNFFELVRFDLALDEDLNVYMMEANMSPNLSSAHYPPNQLLYEQVIFNTFALVGIAKRIRKESLRIRNKKEEEMEIANKNIVVLPELCKKCDNDCFRIECQLCRPCFTSEIKLILSQSYLEHQNRMDFQRIFPPSITRDMMLNNYTLRNQLLIRWYQGKCELDKTWCS</sequence>
<dbReference type="InterPro" id="IPR053317">
    <property type="entry name" value="Tubulin_polyglutamylase"/>
</dbReference>
<organism evidence="2 3">
    <name type="scientific">Mycetomoellerius zeteki</name>
    <dbReference type="NCBI Taxonomy" id="64791"/>
    <lineage>
        <taxon>Eukaryota</taxon>
        <taxon>Metazoa</taxon>
        <taxon>Ecdysozoa</taxon>
        <taxon>Arthropoda</taxon>
        <taxon>Hexapoda</taxon>
        <taxon>Insecta</taxon>
        <taxon>Pterygota</taxon>
        <taxon>Neoptera</taxon>
        <taxon>Endopterygota</taxon>
        <taxon>Hymenoptera</taxon>
        <taxon>Apocrita</taxon>
        <taxon>Aculeata</taxon>
        <taxon>Formicoidea</taxon>
        <taxon>Formicidae</taxon>
        <taxon>Myrmicinae</taxon>
        <taxon>Mycetomoellerius</taxon>
    </lineage>
</organism>
<dbReference type="Gene3D" id="3.30.470.20">
    <property type="entry name" value="ATP-grasp fold, B domain"/>
    <property type="match status" value="1"/>
</dbReference>
<dbReference type="EMBL" id="KQ982498">
    <property type="protein sequence ID" value="KYQ55675.1"/>
    <property type="molecule type" value="Genomic_DNA"/>
</dbReference>
<evidence type="ECO:0000313" key="2">
    <source>
        <dbReference type="EMBL" id="KYQ55675.1"/>
    </source>
</evidence>
<keyword evidence="1" id="KW-0812">Transmembrane</keyword>
<proteinExistence type="predicted"/>
<gene>
    <name evidence="2" type="ORF">ALC60_05426</name>
</gene>
<name>A0A151X5I6_9HYME</name>
<dbReference type="STRING" id="64791.A0A151X5I6"/>
<evidence type="ECO:0000256" key="1">
    <source>
        <dbReference type="SAM" id="Phobius"/>
    </source>
</evidence>
<dbReference type="KEGG" id="mzt:108722531"/>
<dbReference type="PANTHER" id="PTHR47113">
    <property type="entry name" value="LD09343P"/>
    <property type="match status" value="1"/>
</dbReference>
<dbReference type="OrthoDB" id="202825at2759"/>
<accession>A0A151X5I6</accession>
<protein>
    <submittedName>
        <fullName evidence="2">Tubulin polyglutamylase TTLL6</fullName>
    </submittedName>
</protein>